<dbReference type="InterPro" id="IPR002509">
    <property type="entry name" value="NODB_dom"/>
</dbReference>
<dbReference type="Gene3D" id="3.20.20.370">
    <property type="entry name" value="Glycoside hydrolase/deacetylase"/>
    <property type="match status" value="1"/>
</dbReference>
<dbReference type="InterPro" id="IPR011330">
    <property type="entry name" value="Glyco_hydro/deAcase_b/a-brl"/>
</dbReference>
<name>A0A8H7PDS9_MORIS</name>
<keyword evidence="2" id="KW-0732">Signal</keyword>
<evidence type="ECO:0000256" key="1">
    <source>
        <dbReference type="SAM" id="MobiDB-lite"/>
    </source>
</evidence>
<organism evidence="4 5">
    <name type="scientific">Mortierella isabellina</name>
    <name type="common">Filamentous fungus</name>
    <name type="synonym">Umbelopsis isabellina</name>
    <dbReference type="NCBI Taxonomy" id="91625"/>
    <lineage>
        <taxon>Eukaryota</taxon>
        <taxon>Fungi</taxon>
        <taxon>Fungi incertae sedis</taxon>
        <taxon>Mucoromycota</taxon>
        <taxon>Mucoromycotina</taxon>
        <taxon>Umbelopsidomycetes</taxon>
        <taxon>Umbelopsidales</taxon>
        <taxon>Umbelopsidaceae</taxon>
        <taxon>Umbelopsis</taxon>
    </lineage>
</organism>
<dbReference type="GO" id="GO:0016020">
    <property type="term" value="C:membrane"/>
    <property type="evidence" value="ECO:0007669"/>
    <property type="project" value="TreeGrafter"/>
</dbReference>
<proteinExistence type="predicted"/>
<dbReference type="PROSITE" id="PS51677">
    <property type="entry name" value="NODB"/>
    <property type="match status" value="1"/>
</dbReference>
<accession>A0A8H7PDS9</accession>
<dbReference type="OrthoDB" id="407355at2759"/>
<sequence>MFIKRTLTLSAVIAMVSAQSSPVASASGAVGSGSPTTDGLLAQTSPAYLATITPLAGNVNAAPAPGAAIPTGALGNVTIDTSVYPAVWEVPPTNSSEVQAAIAAIDWTKVPNATVHTADNNGDLSFTGYDANTDPYCWWSDTNCVKPKVDYLPPDIYNCPNPGDWGLTYDDGPLNPANPPAPDQWAEPNLYNFLAAANQKATLFYIGSNVLTFPQAAQRALADGLTICVHTWSHPPMTTMTNDQAVAQFYWTLRAIKEVIGITPKCWRPPYGDVDDRIRSIAWQMGMRTIIWDEDTNDWNMPGEGGGNLPPATVDGYFQGWIDARKNGSDTASGHVVLEHELNNATVSMAEKWLPQIKQVFNVVPVHECQNISQPYWESNFVYPTEDNSSSTTSSSLSLAPSAQSTGGSSSSSSSSAEASAAAASQASGAGKIVAGVFSAAGVVTGLLLNL</sequence>
<dbReference type="GO" id="GO:0004099">
    <property type="term" value="F:chitin deacetylase activity"/>
    <property type="evidence" value="ECO:0007669"/>
    <property type="project" value="UniProtKB-ARBA"/>
</dbReference>
<protein>
    <recommendedName>
        <fullName evidence="3">NodB homology domain-containing protein</fullName>
    </recommendedName>
</protein>
<keyword evidence="5" id="KW-1185">Reference proteome</keyword>
<evidence type="ECO:0000313" key="4">
    <source>
        <dbReference type="EMBL" id="KAG2171829.1"/>
    </source>
</evidence>
<evidence type="ECO:0000259" key="3">
    <source>
        <dbReference type="PROSITE" id="PS51677"/>
    </source>
</evidence>
<feature type="region of interest" description="Disordered" evidence="1">
    <location>
        <begin position="392"/>
        <end position="418"/>
    </location>
</feature>
<dbReference type="PANTHER" id="PTHR10587">
    <property type="entry name" value="GLYCOSYL TRANSFERASE-RELATED"/>
    <property type="match status" value="1"/>
</dbReference>
<dbReference type="CDD" id="cd10952">
    <property type="entry name" value="CE4_MrCDA_like"/>
    <property type="match status" value="1"/>
</dbReference>
<dbReference type="InterPro" id="IPR050248">
    <property type="entry name" value="Polysacc_deacetylase_ArnD"/>
</dbReference>
<feature type="chain" id="PRO_5034255090" description="NodB homology domain-containing protein" evidence="2">
    <location>
        <begin position="19"/>
        <end position="451"/>
    </location>
</feature>
<evidence type="ECO:0000313" key="5">
    <source>
        <dbReference type="Proteomes" id="UP000654370"/>
    </source>
</evidence>
<dbReference type="Proteomes" id="UP000654370">
    <property type="component" value="Unassembled WGS sequence"/>
</dbReference>
<feature type="domain" description="NodB homology" evidence="3">
    <location>
        <begin position="163"/>
        <end position="366"/>
    </location>
</feature>
<gene>
    <name evidence="4" type="ORF">INT43_008209</name>
</gene>
<comment type="caution">
    <text evidence="4">The sequence shown here is derived from an EMBL/GenBank/DDBJ whole genome shotgun (WGS) entry which is preliminary data.</text>
</comment>
<dbReference type="AlphaFoldDB" id="A0A8H7PDS9"/>
<feature type="signal peptide" evidence="2">
    <location>
        <begin position="1"/>
        <end position="18"/>
    </location>
</feature>
<dbReference type="Pfam" id="PF01522">
    <property type="entry name" value="Polysacc_deac_1"/>
    <property type="match status" value="1"/>
</dbReference>
<reference evidence="4" key="1">
    <citation type="submission" date="2020-12" db="EMBL/GenBank/DDBJ databases">
        <title>Metabolic potential, ecology and presence of endohyphal bacteria is reflected in genomic diversity of Mucoromycotina.</title>
        <authorList>
            <person name="Muszewska A."/>
            <person name="Okrasinska A."/>
            <person name="Steczkiewicz K."/>
            <person name="Drgas O."/>
            <person name="Orlowska M."/>
            <person name="Perlinska-Lenart U."/>
            <person name="Aleksandrzak-Piekarczyk T."/>
            <person name="Szatraj K."/>
            <person name="Zielenkiewicz U."/>
            <person name="Pilsyk S."/>
            <person name="Malc E."/>
            <person name="Mieczkowski P."/>
            <person name="Kruszewska J.S."/>
            <person name="Biernat P."/>
            <person name="Pawlowska J."/>
        </authorList>
    </citation>
    <scope>NUCLEOTIDE SEQUENCE</scope>
    <source>
        <strain evidence="4">WA0000067209</strain>
    </source>
</reference>
<dbReference type="EMBL" id="JAEPQZ010000019">
    <property type="protein sequence ID" value="KAG2171829.1"/>
    <property type="molecule type" value="Genomic_DNA"/>
</dbReference>
<dbReference type="PANTHER" id="PTHR10587:SF98">
    <property type="entry name" value="CHITIN DEACETYLASE"/>
    <property type="match status" value="1"/>
</dbReference>
<dbReference type="GO" id="GO:0009272">
    <property type="term" value="P:fungal-type cell wall biogenesis"/>
    <property type="evidence" value="ECO:0007669"/>
    <property type="project" value="UniProtKB-ARBA"/>
</dbReference>
<evidence type="ECO:0000256" key="2">
    <source>
        <dbReference type="SAM" id="SignalP"/>
    </source>
</evidence>
<dbReference type="GO" id="GO:0005975">
    <property type="term" value="P:carbohydrate metabolic process"/>
    <property type="evidence" value="ECO:0007669"/>
    <property type="project" value="InterPro"/>
</dbReference>
<dbReference type="SUPFAM" id="SSF88713">
    <property type="entry name" value="Glycoside hydrolase/deacetylase"/>
    <property type="match status" value="1"/>
</dbReference>